<dbReference type="InterPro" id="IPR058627">
    <property type="entry name" value="MdtA-like_C"/>
</dbReference>
<protein>
    <submittedName>
        <fullName evidence="7">RND family efflux transporter MFP subunit</fullName>
    </submittedName>
</protein>
<proteinExistence type="inferred from homology"/>
<dbReference type="Gene3D" id="2.40.420.20">
    <property type="match status" value="1"/>
</dbReference>
<dbReference type="InterPro" id="IPR058625">
    <property type="entry name" value="MdtA-like_BSH"/>
</dbReference>
<dbReference type="PANTHER" id="PTHR30469:SF12">
    <property type="entry name" value="MULTIDRUG RESISTANCE PROTEIN MDTA"/>
    <property type="match status" value="1"/>
</dbReference>
<evidence type="ECO:0000259" key="6">
    <source>
        <dbReference type="Pfam" id="PF25967"/>
    </source>
</evidence>
<dbReference type="PANTHER" id="PTHR30469">
    <property type="entry name" value="MULTIDRUG RESISTANCE PROTEIN MDTA"/>
    <property type="match status" value="1"/>
</dbReference>
<dbReference type="InterPro" id="IPR006143">
    <property type="entry name" value="RND_pump_MFP"/>
</dbReference>
<feature type="domain" description="Multidrug resistance protein MdtA-like barrel-sandwich hybrid" evidence="5">
    <location>
        <begin position="69"/>
        <end position="210"/>
    </location>
</feature>
<feature type="coiled-coil region" evidence="4">
    <location>
        <begin position="157"/>
        <end position="184"/>
    </location>
</feature>
<keyword evidence="3" id="KW-0813">Transport</keyword>
<evidence type="ECO:0000259" key="5">
    <source>
        <dbReference type="Pfam" id="PF25917"/>
    </source>
</evidence>
<dbReference type="RefSeq" id="WP_211337070.1">
    <property type="nucleotide sequence ID" value="NZ_NIHB01000002.1"/>
</dbReference>
<comment type="subcellular location">
    <subcellularLocation>
        <location evidence="1">Cell envelope</location>
    </subcellularLocation>
</comment>
<evidence type="ECO:0000256" key="2">
    <source>
        <dbReference type="ARBA" id="ARBA00009477"/>
    </source>
</evidence>
<evidence type="ECO:0000313" key="8">
    <source>
        <dbReference type="Proteomes" id="UP000295724"/>
    </source>
</evidence>
<dbReference type="Pfam" id="PF25917">
    <property type="entry name" value="BSH_RND"/>
    <property type="match status" value="1"/>
</dbReference>
<dbReference type="GO" id="GO:0015562">
    <property type="term" value="F:efflux transmembrane transporter activity"/>
    <property type="evidence" value="ECO:0007669"/>
    <property type="project" value="TreeGrafter"/>
</dbReference>
<keyword evidence="4" id="KW-0175">Coiled coil</keyword>
<dbReference type="Gene3D" id="1.10.287.470">
    <property type="entry name" value="Helix hairpin bin"/>
    <property type="match status" value="1"/>
</dbReference>
<dbReference type="Gene3D" id="2.40.50.100">
    <property type="match status" value="1"/>
</dbReference>
<evidence type="ECO:0000256" key="1">
    <source>
        <dbReference type="ARBA" id="ARBA00004196"/>
    </source>
</evidence>
<comment type="caution">
    <text evidence="7">The sequence shown here is derived from an EMBL/GenBank/DDBJ whole genome shotgun (WGS) entry which is preliminary data.</text>
</comment>
<organism evidence="7 8">
    <name type="scientific">Marinicella litoralis</name>
    <dbReference type="NCBI Taxonomy" id="644220"/>
    <lineage>
        <taxon>Bacteria</taxon>
        <taxon>Pseudomonadati</taxon>
        <taxon>Pseudomonadota</taxon>
        <taxon>Gammaproteobacteria</taxon>
        <taxon>Lysobacterales</taxon>
        <taxon>Marinicellaceae</taxon>
        <taxon>Marinicella</taxon>
    </lineage>
</organism>
<evidence type="ECO:0000313" key="7">
    <source>
        <dbReference type="EMBL" id="TDR17492.1"/>
    </source>
</evidence>
<dbReference type="SUPFAM" id="SSF111369">
    <property type="entry name" value="HlyD-like secretion proteins"/>
    <property type="match status" value="1"/>
</dbReference>
<accession>A0A4R6XDW2</accession>
<feature type="domain" description="Multidrug resistance protein MdtA-like C-terminal permuted SH3" evidence="6">
    <location>
        <begin position="315"/>
        <end position="369"/>
    </location>
</feature>
<name>A0A4R6XDW2_9GAMM</name>
<comment type="similarity">
    <text evidence="2">Belongs to the membrane fusion protein (MFP) (TC 8.A.1) family.</text>
</comment>
<gene>
    <name evidence="7" type="ORF">C8D91_2551</name>
</gene>
<dbReference type="Proteomes" id="UP000295724">
    <property type="component" value="Unassembled WGS sequence"/>
</dbReference>
<dbReference type="Gene3D" id="2.40.30.170">
    <property type="match status" value="1"/>
</dbReference>
<dbReference type="Pfam" id="PF25967">
    <property type="entry name" value="RND-MFP_C"/>
    <property type="match status" value="1"/>
</dbReference>
<dbReference type="NCBIfam" id="TIGR01730">
    <property type="entry name" value="RND_mfp"/>
    <property type="match status" value="1"/>
</dbReference>
<keyword evidence="8" id="KW-1185">Reference proteome</keyword>
<dbReference type="AlphaFoldDB" id="A0A4R6XDW2"/>
<dbReference type="EMBL" id="SNZB01000006">
    <property type="protein sequence ID" value="TDR17492.1"/>
    <property type="molecule type" value="Genomic_DNA"/>
</dbReference>
<sequence>MKKFIKIVAPISVLIISVFIVQALAASKPVPEKKEPTQRLISLYVDEVKSEEITPGIKSQGEVRPKTEINLTSRVTGHVVSISDSFAEGAEFNSETTLIKIDDTDYKVAVIRAEAKVASAEVGLERELANAKMKKDTWLQKRGDVTPSAFALNKPQVLEAEANLRAAKADLKEAKLNVTRTEIKVPFNGRVVSKLVGLGQYITAGTQLGKVFSVDSVEVRLPLTDLQLTELDLPMGYMAEPGKGPVVNFSTSMGRSQHQWQGRVIRTNASVDQQTRLIYVTAEVIDPYGKGADFGVPLAVGMFVTAEIQGVESKQVLVIPRDALRNADKVYVVDSNNKLDIRSVEVISTSEEQVLLSAGVSVGEKVAISTVPNASHGMLVQPISKDVINADLVSQL</sequence>
<dbReference type="GO" id="GO:1990281">
    <property type="term" value="C:efflux pump complex"/>
    <property type="evidence" value="ECO:0007669"/>
    <property type="project" value="TreeGrafter"/>
</dbReference>
<evidence type="ECO:0000256" key="4">
    <source>
        <dbReference type="SAM" id="Coils"/>
    </source>
</evidence>
<evidence type="ECO:0000256" key="3">
    <source>
        <dbReference type="ARBA" id="ARBA00022448"/>
    </source>
</evidence>
<reference evidence="7 8" key="1">
    <citation type="submission" date="2019-03" db="EMBL/GenBank/DDBJ databases">
        <title>Genomic Encyclopedia of Type Strains, Phase IV (KMG-IV): sequencing the most valuable type-strain genomes for metagenomic binning, comparative biology and taxonomic classification.</title>
        <authorList>
            <person name="Goeker M."/>
        </authorList>
    </citation>
    <scope>NUCLEOTIDE SEQUENCE [LARGE SCALE GENOMIC DNA]</scope>
    <source>
        <strain evidence="7 8">DSM 25488</strain>
    </source>
</reference>